<comment type="caution">
    <text evidence="3">The sequence shown here is derived from an EMBL/GenBank/DDBJ whole genome shotgun (WGS) entry which is preliminary data.</text>
</comment>
<dbReference type="Proteomes" id="UP000093523">
    <property type="component" value="Unassembled WGS sequence"/>
</dbReference>
<organism evidence="3 4">
    <name type="scientific">Aliivibrio logei</name>
    <name type="common">Vibrio logei</name>
    <dbReference type="NCBI Taxonomy" id="688"/>
    <lineage>
        <taxon>Bacteria</taxon>
        <taxon>Pseudomonadati</taxon>
        <taxon>Pseudomonadota</taxon>
        <taxon>Gammaproteobacteria</taxon>
        <taxon>Vibrionales</taxon>
        <taxon>Vibrionaceae</taxon>
        <taxon>Aliivibrio</taxon>
    </lineage>
</organism>
<protein>
    <submittedName>
        <fullName evidence="3">Glyoxalase</fullName>
    </submittedName>
</protein>
<dbReference type="PROSITE" id="PS51819">
    <property type="entry name" value="VOC"/>
    <property type="match status" value="1"/>
</dbReference>
<name>A0A1B9P0I9_ALILO</name>
<dbReference type="OrthoDB" id="2613830at2"/>
<dbReference type="InterPro" id="IPR004360">
    <property type="entry name" value="Glyas_Fos-R_dOase_dom"/>
</dbReference>
<evidence type="ECO:0000313" key="3">
    <source>
        <dbReference type="EMBL" id="OCH21872.1"/>
    </source>
</evidence>
<dbReference type="STRING" id="688.A6E04_08405"/>
<reference evidence="3 4" key="1">
    <citation type="submission" date="2016-06" db="EMBL/GenBank/DDBJ databases">
        <authorList>
            <person name="Kjaerup R.B."/>
            <person name="Dalgaard T.S."/>
            <person name="Juul-Madsen H.R."/>
        </authorList>
    </citation>
    <scope>NUCLEOTIDE SEQUENCE [LARGE SCALE GENOMIC DNA]</scope>
    <source>
        <strain evidence="3 4">1S159</strain>
    </source>
</reference>
<feature type="domain" description="VOC" evidence="2">
    <location>
        <begin position="7"/>
        <end position="130"/>
    </location>
</feature>
<sequence length="134" mass="15125">MKGLTSGIHHVGLSVSKLEESAQFFTELLGWQEVKRDMNYPAIFISDGSIMLTLWSVKSDSSIKFDRKNNVGLHHLALSVESEDILITIYKRLLNAGTLIEFSPEPLQIGPSTHMMCYDPSGIRIEFIWTCHQS</sequence>
<dbReference type="GO" id="GO:0046872">
    <property type="term" value="F:metal ion binding"/>
    <property type="evidence" value="ECO:0007669"/>
    <property type="project" value="UniProtKB-KW"/>
</dbReference>
<dbReference type="Pfam" id="PF00903">
    <property type="entry name" value="Glyoxalase"/>
    <property type="match status" value="1"/>
</dbReference>
<gene>
    <name evidence="3" type="ORF">A6E04_08405</name>
</gene>
<evidence type="ECO:0000259" key="2">
    <source>
        <dbReference type="PROSITE" id="PS51819"/>
    </source>
</evidence>
<dbReference type="PANTHER" id="PTHR36113">
    <property type="entry name" value="LYASE, PUTATIVE-RELATED-RELATED"/>
    <property type="match status" value="1"/>
</dbReference>
<evidence type="ECO:0000256" key="1">
    <source>
        <dbReference type="ARBA" id="ARBA00022723"/>
    </source>
</evidence>
<dbReference type="AlphaFoldDB" id="A0A1B9P0I9"/>
<dbReference type="InterPro" id="IPR051332">
    <property type="entry name" value="Fosfomycin_Res_Enzymes"/>
</dbReference>
<dbReference type="InterPro" id="IPR029068">
    <property type="entry name" value="Glyas_Bleomycin-R_OHBP_Dase"/>
</dbReference>
<dbReference type="RefSeq" id="WP_023603194.1">
    <property type="nucleotide sequence ID" value="NZ_CAWMPN010000008.1"/>
</dbReference>
<accession>A0A1B9P0I9</accession>
<keyword evidence="1" id="KW-0479">Metal-binding</keyword>
<dbReference type="EMBL" id="MAJU01000008">
    <property type="protein sequence ID" value="OCH21872.1"/>
    <property type="molecule type" value="Genomic_DNA"/>
</dbReference>
<dbReference type="InterPro" id="IPR037523">
    <property type="entry name" value="VOC_core"/>
</dbReference>
<evidence type="ECO:0000313" key="4">
    <source>
        <dbReference type="Proteomes" id="UP000093523"/>
    </source>
</evidence>
<proteinExistence type="predicted"/>
<dbReference type="SUPFAM" id="SSF54593">
    <property type="entry name" value="Glyoxalase/Bleomycin resistance protein/Dihydroxybiphenyl dioxygenase"/>
    <property type="match status" value="1"/>
</dbReference>
<dbReference type="PANTHER" id="PTHR36113:SF6">
    <property type="entry name" value="FOSFOMYCIN RESISTANCE PROTEIN FOSX"/>
    <property type="match status" value="1"/>
</dbReference>
<dbReference type="Gene3D" id="3.10.180.10">
    <property type="entry name" value="2,3-Dihydroxybiphenyl 1,2-Dioxygenase, domain 1"/>
    <property type="match status" value="1"/>
</dbReference>